<evidence type="ECO:0000313" key="2">
    <source>
        <dbReference type="EMBL" id="RAS61003.1"/>
    </source>
</evidence>
<organism evidence="2 3">
    <name type="scientific">Vibrio diazotrophicus</name>
    <dbReference type="NCBI Taxonomy" id="685"/>
    <lineage>
        <taxon>Bacteria</taxon>
        <taxon>Pseudomonadati</taxon>
        <taxon>Pseudomonadota</taxon>
        <taxon>Gammaproteobacteria</taxon>
        <taxon>Vibrionales</taxon>
        <taxon>Vibrionaceae</taxon>
        <taxon>Vibrio</taxon>
    </lineage>
</organism>
<dbReference type="PANTHER" id="PTHR35006:SF1">
    <property type="entry name" value="BLL2941 PROTEIN"/>
    <property type="match status" value="1"/>
</dbReference>
<protein>
    <submittedName>
        <fullName evidence="2">Catechol 2,3-dioxygenase-like lactoylglutathione lyase family enzyme</fullName>
    </submittedName>
</protein>
<dbReference type="RefSeq" id="WP_042490357.1">
    <property type="nucleotide sequence ID" value="NZ_CBCRWT010000075.1"/>
</dbReference>
<evidence type="ECO:0000313" key="3">
    <source>
        <dbReference type="Proteomes" id="UP000248729"/>
    </source>
</evidence>
<dbReference type="SUPFAM" id="SSF54593">
    <property type="entry name" value="Glyoxalase/Bleomycin resistance protein/Dihydroxybiphenyl dioxygenase"/>
    <property type="match status" value="1"/>
</dbReference>
<accession>A0A329E6C5</accession>
<dbReference type="InterPro" id="IPR004360">
    <property type="entry name" value="Glyas_Fos-R_dOase_dom"/>
</dbReference>
<dbReference type="Pfam" id="PF00903">
    <property type="entry name" value="Glyoxalase"/>
    <property type="match status" value="1"/>
</dbReference>
<dbReference type="GO" id="GO:0051213">
    <property type="term" value="F:dioxygenase activity"/>
    <property type="evidence" value="ECO:0007669"/>
    <property type="project" value="UniProtKB-KW"/>
</dbReference>
<dbReference type="Proteomes" id="UP000248729">
    <property type="component" value="Unassembled WGS sequence"/>
</dbReference>
<feature type="domain" description="VOC" evidence="1">
    <location>
        <begin position="1"/>
        <end position="124"/>
    </location>
</feature>
<keyword evidence="2" id="KW-0560">Oxidoreductase</keyword>
<name>A0A329E6C5_VIBDI</name>
<dbReference type="InterPro" id="IPR037523">
    <property type="entry name" value="VOC_core"/>
</dbReference>
<dbReference type="EMBL" id="QLTR01000019">
    <property type="protein sequence ID" value="RAS61003.1"/>
    <property type="molecule type" value="Genomic_DNA"/>
</dbReference>
<dbReference type="PROSITE" id="PS51819">
    <property type="entry name" value="VOC"/>
    <property type="match status" value="1"/>
</dbReference>
<evidence type="ECO:0000259" key="1">
    <source>
        <dbReference type="PROSITE" id="PS51819"/>
    </source>
</evidence>
<keyword evidence="2" id="KW-0456">Lyase</keyword>
<proteinExistence type="predicted"/>
<reference evidence="2 3" key="1">
    <citation type="submission" date="2018-06" db="EMBL/GenBank/DDBJ databases">
        <title>Freshwater and sediment microbial communities from various areas in North America, analyzing microbe dynamics in response to fracking.</title>
        <authorList>
            <person name="Lamendella R."/>
        </authorList>
    </citation>
    <scope>NUCLEOTIDE SEQUENCE [LARGE SCALE GENOMIC DNA]</scope>
    <source>
        <strain evidence="2 3">99A</strain>
    </source>
</reference>
<dbReference type="InterPro" id="IPR029068">
    <property type="entry name" value="Glyas_Bleomycin-R_OHBP_Dase"/>
</dbReference>
<dbReference type="CDD" id="cd07262">
    <property type="entry name" value="VOC_like"/>
    <property type="match status" value="1"/>
</dbReference>
<dbReference type="GeneID" id="94026757"/>
<dbReference type="GO" id="GO:0016829">
    <property type="term" value="F:lyase activity"/>
    <property type="evidence" value="ECO:0007669"/>
    <property type="project" value="UniProtKB-KW"/>
</dbReference>
<dbReference type="PANTHER" id="PTHR35006">
    <property type="entry name" value="GLYOXALASE FAMILY PROTEIN (AFU_ORTHOLOGUE AFUA_5G14830)"/>
    <property type="match status" value="1"/>
</dbReference>
<comment type="caution">
    <text evidence="2">The sequence shown here is derived from an EMBL/GenBank/DDBJ whole genome shotgun (WGS) entry which is preliminary data.</text>
</comment>
<dbReference type="AlphaFoldDB" id="A0A329E6C5"/>
<gene>
    <name evidence="2" type="ORF">DET48_11932</name>
</gene>
<sequence>MFSHIMVGSDDIEKSKAFYDAILGVLSYPQGVIDAKGRCWYFNSNGVLGLTKPINGEATTHGNGMTIGYKVDSPELVDAWHAAGVENGGVTCEEPPGVRVIDEKKLYLAYLRDPFGNKLCAAHYL</sequence>
<keyword evidence="2" id="KW-0223">Dioxygenase</keyword>
<dbReference type="Gene3D" id="3.10.180.10">
    <property type="entry name" value="2,3-Dihydroxybiphenyl 1,2-Dioxygenase, domain 1"/>
    <property type="match status" value="1"/>
</dbReference>